<sequence length="163" mass="18665">MPLYVAHHLTLNELERRCNEETDPLTRDRLQAVRLAAQNKSRKEVAAALGRTERWVTQTLRRYNREGPEALRDRRHQNPGPPLKLTPEEQSELLEALQGPAPGGGAWTGRKVQIWVQERLGKKISLAPAYAYLKRLRIRLPSLIDRHNITTQWEKGQGLAGRV</sequence>
<evidence type="ECO:0000313" key="2">
    <source>
        <dbReference type="EMBL" id="CDM64119.1"/>
    </source>
</evidence>
<dbReference type="Proteomes" id="UP000031518">
    <property type="component" value="Unassembled WGS sequence"/>
</dbReference>
<dbReference type="InterPro" id="IPR009057">
    <property type="entry name" value="Homeodomain-like_sf"/>
</dbReference>
<organism evidence="2 3">
    <name type="scientific">Pyrinomonas methylaliphatogenes</name>
    <dbReference type="NCBI Taxonomy" id="454194"/>
    <lineage>
        <taxon>Bacteria</taxon>
        <taxon>Pseudomonadati</taxon>
        <taxon>Acidobacteriota</taxon>
        <taxon>Blastocatellia</taxon>
        <taxon>Blastocatellales</taxon>
        <taxon>Pyrinomonadaceae</taxon>
        <taxon>Pyrinomonas</taxon>
    </lineage>
</organism>
<dbReference type="EMBL" id="CBXV010000001">
    <property type="protein sequence ID" value="CDM64119.1"/>
    <property type="molecule type" value="Genomic_DNA"/>
</dbReference>
<dbReference type="AlphaFoldDB" id="A0A0B6WV52"/>
<dbReference type="SUPFAM" id="SSF46689">
    <property type="entry name" value="Homeodomain-like"/>
    <property type="match status" value="1"/>
</dbReference>
<protein>
    <submittedName>
        <fullName evidence="2">Transposase</fullName>
    </submittedName>
</protein>
<reference evidence="2 3" key="2">
    <citation type="submission" date="2015-01" db="EMBL/GenBank/DDBJ databases">
        <title>Complete genome sequence of Pyrinomonas methylaliphatogenes type strain K22T.</title>
        <authorList>
            <person name="Lee K.C.Y."/>
            <person name="Power J.F."/>
            <person name="Dunfield P.F."/>
            <person name="Morgan X.C."/>
            <person name="Huttenhower C."/>
            <person name="Stott M.B."/>
        </authorList>
    </citation>
    <scope>NUCLEOTIDE SEQUENCE [LARGE SCALE GENOMIC DNA]</scope>
    <source>
        <strain evidence="2 3">K22</strain>
    </source>
</reference>
<dbReference type="Pfam" id="PF13384">
    <property type="entry name" value="HTH_23"/>
    <property type="match status" value="1"/>
</dbReference>
<dbReference type="OrthoDB" id="459824at2"/>
<keyword evidence="3" id="KW-1185">Reference proteome</keyword>
<dbReference type="InterPro" id="IPR036388">
    <property type="entry name" value="WH-like_DNA-bd_sf"/>
</dbReference>
<proteinExistence type="predicted"/>
<dbReference type="STRING" id="454194.PYK22_00111"/>
<feature type="region of interest" description="Disordered" evidence="1">
    <location>
        <begin position="66"/>
        <end position="86"/>
    </location>
</feature>
<dbReference type="Gene3D" id="1.10.10.10">
    <property type="entry name" value="Winged helix-like DNA-binding domain superfamily/Winged helix DNA-binding domain"/>
    <property type="match status" value="1"/>
</dbReference>
<evidence type="ECO:0000256" key="1">
    <source>
        <dbReference type="SAM" id="MobiDB-lite"/>
    </source>
</evidence>
<dbReference type="RefSeq" id="WP_060635173.1">
    <property type="nucleotide sequence ID" value="NZ_CBXV010000001.1"/>
</dbReference>
<evidence type="ECO:0000313" key="3">
    <source>
        <dbReference type="Proteomes" id="UP000031518"/>
    </source>
</evidence>
<gene>
    <name evidence="2" type="ORF">PYK22_00111</name>
</gene>
<name>A0A0B6WV52_9BACT</name>
<accession>A0A0B6WV52</accession>
<reference evidence="2 3" key="1">
    <citation type="submission" date="2013-12" db="EMBL/GenBank/DDBJ databases">
        <authorList>
            <person name="Stott M."/>
        </authorList>
    </citation>
    <scope>NUCLEOTIDE SEQUENCE [LARGE SCALE GENOMIC DNA]</scope>
    <source>
        <strain evidence="2 3">K22</strain>
    </source>
</reference>